<dbReference type="EMBL" id="JAJCIS010000004">
    <property type="protein sequence ID" value="MCB7387361.1"/>
    <property type="molecule type" value="Genomic_DNA"/>
</dbReference>
<dbReference type="Proteomes" id="UP001299546">
    <property type="component" value="Unassembled WGS sequence"/>
</dbReference>
<dbReference type="RefSeq" id="WP_154670286.1">
    <property type="nucleotide sequence ID" value="NZ_JAJCIQ010000005.1"/>
</dbReference>
<dbReference type="SUPFAM" id="SSF53850">
    <property type="entry name" value="Periplasmic binding protein-like II"/>
    <property type="match status" value="1"/>
</dbReference>
<reference evidence="6 7" key="1">
    <citation type="submission" date="2021-10" db="EMBL/GenBank/DDBJ databases">
        <title>Collection of gut derived symbiotic bacterial strains cultured from healthy donors.</title>
        <authorList>
            <person name="Lin H."/>
            <person name="Littmann E."/>
            <person name="Kohout C."/>
            <person name="Pamer E.G."/>
        </authorList>
    </citation>
    <scope>NUCLEOTIDE SEQUENCE [LARGE SCALE GENOMIC DNA]</scope>
    <source>
        <strain evidence="6 7">DFI.1.165</strain>
    </source>
</reference>
<accession>A0ABS8DG21</accession>
<dbReference type="Pfam" id="PF00496">
    <property type="entry name" value="SBP_bac_5"/>
    <property type="match status" value="1"/>
</dbReference>
<evidence type="ECO:0000313" key="6">
    <source>
        <dbReference type="EMBL" id="MCB7387361.1"/>
    </source>
</evidence>
<protein>
    <submittedName>
        <fullName evidence="6">ABC transporter substrate-binding protein</fullName>
    </submittedName>
</protein>
<name>A0ABS8DG21_9FIRM</name>
<keyword evidence="2" id="KW-0813">Transport</keyword>
<dbReference type="PIRSF" id="PIRSF002741">
    <property type="entry name" value="MppA"/>
    <property type="match status" value="1"/>
</dbReference>
<gene>
    <name evidence="6" type="ORF">LIZ65_08670</name>
</gene>
<dbReference type="InterPro" id="IPR039424">
    <property type="entry name" value="SBP_5"/>
</dbReference>
<evidence type="ECO:0000313" key="7">
    <source>
        <dbReference type="Proteomes" id="UP001299546"/>
    </source>
</evidence>
<sequence length="512" mass="57045">MKNFKRMVAIVVTLAMTAALLGACGSKSKSTGEKKGESSRDSLVIGMAAEISTLDPHMHSNIGTANLMLAIFESLLTHDFVTDEIKPGLAESYEVSEDGMTIDMTLRTDFKFHNGDPVTMEDVLYSMERTMESAFQNVFWDAVDNVEAVDDTHLRFNLNQPDNNLPYYIADFANIVPKAVVEADPDGFARAPIGCGPYKFVNWSQGMQIDMEADPNYPDGEAPIKNVTWRFITDRSTALVALETGEVDAFMTMNGADFDQIRNTEGLTLKTVSGNNTYYLSLNMEDEVLSNDKVREAICLAIDKKSVIDGAEYGEAKIADHGFIREGQVGYSDNFKEAERDVERGKALLAEAGYANGLSLELKCQSSKTTHAQVIQANLKEIGIDVEIVQLENSAFYADLENGDFQMEFGGFGQYTPDPSSTFRYVYRSDGVMAGNYYRLNSPEIDELLARGEVSTDPEERQKIYEEVIQLVEDAHCCKYIYWPTANIAHNSDLKGVEATPVGEYDIYNYYW</sequence>
<evidence type="ECO:0000256" key="2">
    <source>
        <dbReference type="ARBA" id="ARBA00022448"/>
    </source>
</evidence>
<comment type="similarity">
    <text evidence="1">Belongs to the bacterial solute-binding protein 5 family.</text>
</comment>
<dbReference type="CDD" id="cd00995">
    <property type="entry name" value="PBP2_NikA_DppA_OppA_like"/>
    <property type="match status" value="1"/>
</dbReference>
<feature type="domain" description="Solute-binding protein family 5" evidence="5">
    <location>
        <begin position="84"/>
        <end position="431"/>
    </location>
</feature>
<dbReference type="PANTHER" id="PTHR30290">
    <property type="entry name" value="PERIPLASMIC BINDING COMPONENT OF ABC TRANSPORTER"/>
    <property type="match status" value="1"/>
</dbReference>
<dbReference type="Gene3D" id="3.90.76.10">
    <property type="entry name" value="Dipeptide-binding Protein, Domain 1"/>
    <property type="match status" value="1"/>
</dbReference>
<proteinExistence type="inferred from homology"/>
<dbReference type="InterPro" id="IPR000914">
    <property type="entry name" value="SBP_5_dom"/>
</dbReference>
<dbReference type="InterPro" id="IPR030678">
    <property type="entry name" value="Peptide/Ni-bd"/>
</dbReference>
<evidence type="ECO:0000259" key="5">
    <source>
        <dbReference type="Pfam" id="PF00496"/>
    </source>
</evidence>
<keyword evidence="3 4" id="KW-0732">Signal</keyword>
<keyword evidence="7" id="KW-1185">Reference proteome</keyword>
<feature type="chain" id="PRO_5046075138" evidence="4">
    <location>
        <begin position="24"/>
        <end position="512"/>
    </location>
</feature>
<evidence type="ECO:0000256" key="4">
    <source>
        <dbReference type="SAM" id="SignalP"/>
    </source>
</evidence>
<evidence type="ECO:0000256" key="3">
    <source>
        <dbReference type="ARBA" id="ARBA00022729"/>
    </source>
</evidence>
<evidence type="ECO:0000256" key="1">
    <source>
        <dbReference type="ARBA" id="ARBA00005695"/>
    </source>
</evidence>
<dbReference type="PROSITE" id="PS51257">
    <property type="entry name" value="PROKAR_LIPOPROTEIN"/>
    <property type="match status" value="1"/>
</dbReference>
<organism evidence="6 7">
    <name type="scientific">Bariatricus massiliensis</name>
    <dbReference type="NCBI Taxonomy" id="1745713"/>
    <lineage>
        <taxon>Bacteria</taxon>
        <taxon>Bacillati</taxon>
        <taxon>Bacillota</taxon>
        <taxon>Clostridia</taxon>
        <taxon>Lachnospirales</taxon>
        <taxon>Lachnospiraceae</taxon>
        <taxon>Bariatricus</taxon>
    </lineage>
</organism>
<feature type="signal peptide" evidence="4">
    <location>
        <begin position="1"/>
        <end position="23"/>
    </location>
</feature>
<dbReference type="PANTHER" id="PTHR30290:SF9">
    <property type="entry name" value="OLIGOPEPTIDE-BINDING PROTEIN APPA"/>
    <property type="match status" value="1"/>
</dbReference>
<dbReference type="Gene3D" id="3.40.190.10">
    <property type="entry name" value="Periplasmic binding protein-like II"/>
    <property type="match status" value="1"/>
</dbReference>
<comment type="caution">
    <text evidence="6">The sequence shown here is derived from an EMBL/GenBank/DDBJ whole genome shotgun (WGS) entry which is preliminary data.</text>
</comment>
<dbReference type="Gene3D" id="3.10.105.10">
    <property type="entry name" value="Dipeptide-binding Protein, Domain 3"/>
    <property type="match status" value="1"/>
</dbReference>